<comment type="caution">
    <text evidence="2">The sequence shown here is derived from an EMBL/GenBank/DDBJ whole genome shotgun (WGS) entry which is preliminary data.</text>
</comment>
<dbReference type="Gene3D" id="3.40.50.10420">
    <property type="entry name" value="NagB/RpiA/CoA transferase-like"/>
    <property type="match status" value="1"/>
</dbReference>
<dbReference type="SUPFAM" id="SSF100950">
    <property type="entry name" value="NagB/RpiA/CoA transferase-like"/>
    <property type="match status" value="1"/>
</dbReference>
<dbReference type="AlphaFoldDB" id="A0AAP3E2N5"/>
<reference evidence="2 4" key="1">
    <citation type="submission" date="2022-09" db="EMBL/GenBank/DDBJ databases">
        <title>Enrichment on poylsaccharides allowed isolation of novel metabolic and taxonomic groups of Haloarchaea.</title>
        <authorList>
            <person name="Sorokin D.Y."/>
            <person name="Elcheninov A.G."/>
            <person name="Khizhniak T.V."/>
            <person name="Kolganova T.V."/>
            <person name="Kublanov I.V."/>
        </authorList>
    </citation>
    <scope>NUCLEOTIDE SEQUENCE</scope>
    <source>
        <strain evidence="3 4">AArc-m2/3/4</strain>
        <strain evidence="2">AArc-xg1-1</strain>
    </source>
</reference>
<evidence type="ECO:0000259" key="1">
    <source>
        <dbReference type="Pfam" id="PF02589"/>
    </source>
</evidence>
<dbReference type="Proteomes" id="UP001321018">
    <property type="component" value="Unassembled WGS sequence"/>
</dbReference>
<dbReference type="Pfam" id="PF02589">
    <property type="entry name" value="LUD_dom"/>
    <property type="match status" value="1"/>
</dbReference>
<dbReference type="InterPro" id="IPR024185">
    <property type="entry name" value="FTHF_cligase-like_sf"/>
</dbReference>
<name>A0AAP3E2N5_9EURY</name>
<evidence type="ECO:0000313" key="4">
    <source>
        <dbReference type="Proteomes" id="UP001320972"/>
    </source>
</evidence>
<dbReference type="EMBL" id="JAOPKA010000009">
    <property type="protein sequence ID" value="MCU4742580.1"/>
    <property type="molecule type" value="Genomic_DNA"/>
</dbReference>
<proteinExistence type="predicted"/>
<dbReference type="EMBL" id="JAOPKB010000017">
    <property type="protein sequence ID" value="MCU4975311.1"/>
    <property type="molecule type" value="Genomic_DNA"/>
</dbReference>
<evidence type="ECO:0000313" key="5">
    <source>
        <dbReference type="Proteomes" id="UP001321018"/>
    </source>
</evidence>
<protein>
    <submittedName>
        <fullName evidence="2">LUD domain-containing protein</fullName>
    </submittedName>
</protein>
<keyword evidence="4" id="KW-1185">Reference proteome</keyword>
<evidence type="ECO:0000313" key="2">
    <source>
        <dbReference type="EMBL" id="MCU4742580.1"/>
    </source>
</evidence>
<dbReference type="InterPro" id="IPR003741">
    <property type="entry name" value="LUD_dom"/>
</dbReference>
<gene>
    <name evidence="3" type="ORF">OB955_21650</name>
    <name evidence="2" type="ORF">OB960_14370</name>
</gene>
<dbReference type="Proteomes" id="UP001320972">
    <property type="component" value="Unassembled WGS sequence"/>
</dbReference>
<evidence type="ECO:0000313" key="3">
    <source>
        <dbReference type="EMBL" id="MCU4975311.1"/>
    </source>
</evidence>
<sequence>MSDSASQTSPIERFCTRSQTVGVDVTRVSRADVSSTLADLCDREPSVVGAPLPWTDVSLPDSATTMPTPAELEAASTGITAAVSGIADYGSILLRSTADGVEPVSLFPDRHVAVLHEADVVPDMATAIGEQGEAFREEGASMIVATGPSATADMGELVTGAHGPKEVHVVLFGGEDR</sequence>
<feature type="domain" description="LUD" evidence="1">
    <location>
        <begin position="71"/>
        <end position="171"/>
    </location>
</feature>
<dbReference type="PANTHER" id="PTHR43682:SF1">
    <property type="entry name" value="LACTATE UTILIZATION PROTEIN C"/>
    <property type="match status" value="1"/>
</dbReference>
<accession>A0AAP3E2N5</accession>
<dbReference type="RefSeq" id="WP_338004405.1">
    <property type="nucleotide sequence ID" value="NZ_JAOPKA010000009.1"/>
</dbReference>
<dbReference type="PANTHER" id="PTHR43682">
    <property type="entry name" value="LACTATE UTILIZATION PROTEIN C"/>
    <property type="match status" value="1"/>
</dbReference>
<organism evidence="2 5">
    <name type="scientific">Natronoglomus mannanivorans</name>
    <dbReference type="NCBI Taxonomy" id="2979990"/>
    <lineage>
        <taxon>Archaea</taxon>
        <taxon>Methanobacteriati</taxon>
        <taxon>Methanobacteriota</taxon>
        <taxon>Stenosarchaea group</taxon>
        <taxon>Halobacteria</taxon>
        <taxon>Halobacteriales</taxon>
        <taxon>Natrialbaceae</taxon>
        <taxon>Natronoglomus</taxon>
    </lineage>
</organism>
<dbReference type="InterPro" id="IPR037171">
    <property type="entry name" value="NagB/RpiA_transferase-like"/>
</dbReference>